<keyword evidence="1" id="KW-0812">Transmembrane</keyword>
<dbReference type="Pfam" id="PF06579">
    <property type="entry name" value="Ly-6_related"/>
    <property type="match status" value="1"/>
</dbReference>
<dbReference type="GO" id="GO:1990834">
    <property type="term" value="P:response to odorant"/>
    <property type="evidence" value="ECO:0007669"/>
    <property type="project" value="TreeGrafter"/>
</dbReference>
<dbReference type="PANTHER" id="PTHR34722:SF6">
    <property type="entry name" value="HOMOLOG OF ODR-2 (TWO)"/>
    <property type="match status" value="1"/>
</dbReference>
<dbReference type="GO" id="GO:0043025">
    <property type="term" value="C:neuronal cell body"/>
    <property type="evidence" value="ECO:0007669"/>
    <property type="project" value="TreeGrafter"/>
</dbReference>
<evidence type="ECO:0000313" key="3">
    <source>
        <dbReference type="EMBL" id="CAI5446595.1"/>
    </source>
</evidence>
<sequence>MWFSTLILIFLILFANCSILLDLEKSHHHHSENHIKTHCFSCASFAYLQHWDKLLAHYYPPKNFTDQCWSPGKDIGIVQCNSGCFTLVEEIEGLNSIDYEDNESHRGVLRGCMDRLLLFGLDADVRNVLSSYENHRLCRRTDRKILRLIQLSGKTDTVTFCSCVGDFCNEHDMLGALNHSSKFSPIFLIFLGIFIFYTCLSN</sequence>
<organism evidence="3 4">
    <name type="scientific">Caenorhabditis angaria</name>
    <dbReference type="NCBI Taxonomy" id="860376"/>
    <lineage>
        <taxon>Eukaryota</taxon>
        <taxon>Metazoa</taxon>
        <taxon>Ecdysozoa</taxon>
        <taxon>Nematoda</taxon>
        <taxon>Chromadorea</taxon>
        <taxon>Rhabditida</taxon>
        <taxon>Rhabditina</taxon>
        <taxon>Rhabditomorpha</taxon>
        <taxon>Rhabditoidea</taxon>
        <taxon>Rhabditidae</taxon>
        <taxon>Peloderinae</taxon>
        <taxon>Caenorhabditis</taxon>
    </lineage>
</organism>
<keyword evidence="2" id="KW-0732">Signal</keyword>
<dbReference type="GO" id="GO:0030424">
    <property type="term" value="C:axon"/>
    <property type="evidence" value="ECO:0007669"/>
    <property type="project" value="TreeGrafter"/>
</dbReference>
<dbReference type="GO" id="GO:0042048">
    <property type="term" value="P:olfactory behavior"/>
    <property type="evidence" value="ECO:0007669"/>
    <property type="project" value="TreeGrafter"/>
</dbReference>
<dbReference type="OrthoDB" id="5826974at2759"/>
<keyword evidence="4" id="KW-1185">Reference proteome</keyword>
<comment type="caution">
    <text evidence="3">The sequence shown here is derived from an EMBL/GenBank/DDBJ whole genome shotgun (WGS) entry which is preliminary data.</text>
</comment>
<dbReference type="AlphaFoldDB" id="A0A9P1IL49"/>
<feature type="transmembrane region" description="Helical" evidence="1">
    <location>
        <begin position="183"/>
        <end position="200"/>
    </location>
</feature>
<protein>
    <submittedName>
        <fullName evidence="3">Uncharacterized protein</fullName>
    </submittedName>
</protein>
<dbReference type="InterPro" id="IPR010558">
    <property type="entry name" value="Ly-6-related"/>
</dbReference>
<evidence type="ECO:0000256" key="1">
    <source>
        <dbReference type="SAM" id="Phobius"/>
    </source>
</evidence>
<evidence type="ECO:0000313" key="4">
    <source>
        <dbReference type="Proteomes" id="UP001152747"/>
    </source>
</evidence>
<accession>A0A9P1IL49</accession>
<reference evidence="3" key="1">
    <citation type="submission" date="2022-11" db="EMBL/GenBank/DDBJ databases">
        <authorList>
            <person name="Kikuchi T."/>
        </authorList>
    </citation>
    <scope>NUCLEOTIDE SEQUENCE</scope>
    <source>
        <strain evidence="3">PS1010</strain>
    </source>
</reference>
<dbReference type="EMBL" id="CANHGI010000003">
    <property type="protein sequence ID" value="CAI5446595.1"/>
    <property type="molecule type" value="Genomic_DNA"/>
</dbReference>
<dbReference type="Proteomes" id="UP001152747">
    <property type="component" value="Unassembled WGS sequence"/>
</dbReference>
<gene>
    <name evidence="3" type="ORF">CAMP_LOCUS9232</name>
</gene>
<keyword evidence="1" id="KW-1133">Transmembrane helix</keyword>
<keyword evidence="1" id="KW-0472">Membrane</keyword>
<dbReference type="PANTHER" id="PTHR34722">
    <property type="entry name" value="HOMOLOG OF ODR-2 (TWO)-RELATED"/>
    <property type="match status" value="1"/>
</dbReference>
<evidence type="ECO:0000256" key="2">
    <source>
        <dbReference type="SAM" id="SignalP"/>
    </source>
</evidence>
<proteinExistence type="predicted"/>
<feature type="chain" id="PRO_5040408886" evidence="2">
    <location>
        <begin position="18"/>
        <end position="202"/>
    </location>
</feature>
<name>A0A9P1IL49_9PELO</name>
<feature type="signal peptide" evidence="2">
    <location>
        <begin position="1"/>
        <end position="17"/>
    </location>
</feature>